<accession>Q6IJW1</accession>
<reference evidence="1" key="1">
    <citation type="journal article" date="2003" name="Genome Biol.">
        <title>An integrated gene annotation and transcriptional profiling approach towards the full gene content of the Drosophila genome.</title>
        <authorList>
            <person name="Hild M."/>
            <person name="Beckmann B."/>
            <person name="Haas S.A."/>
            <person name="Koch B."/>
            <person name="Solovyev V."/>
            <person name="Busold C."/>
            <person name="Fellenberg K."/>
            <person name="Boutros M."/>
            <person name="Vingron M."/>
            <person name="Sauer F."/>
            <person name="Hoheisel J.D."/>
            <person name="Paro R."/>
        </authorList>
    </citation>
    <scope>NUCLEOTIDE SEQUENCE</scope>
</reference>
<organism evidence="1">
    <name type="scientific">Drosophila melanogaster</name>
    <name type="common">Fruit fly</name>
    <dbReference type="NCBI Taxonomy" id="7227"/>
    <lineage>
        <taxon>Eukaryota</taxon>
        <taxon>Metazoa</taxon>
        <taxon>Ecdysozoa</taxon>
        <taxon>Arthropoda</taxon>
        <taxon>Hexapoda</taxon>
        <taxon>Insecta</taxon>
        <taxon>Pterygota</taxon>
        <taxon>Neoptera</taxon>
        <taxon>Endopterygota</taxon>
        <taxon>Diptera</taxon>
        <taxon>Brachycera</taxon>
        <taxon>Muscomorpha</taxon>
        <taxon>Ephydroidea</taxon>
        <taxon>Drosophilidae</taxon>
        <taxon>Drosophila</taxon>
        <taxon>Sophophora</taxon>
    </lineage>
</organism>
<protein>
    <submittedName>
        <fullName evidence="1">HDC14091</fullName>
    </submittedName>
</protein>
<sequence>MSESPRHRTTEPLVKICCSSHRQIDSFIFLKPAFGDGRCTPLSTIHSNRRELDDIELFVAGCRSGSTLGIGIENENESDVNDAGCVCFN</sequence>
<dbReference type="EMBL" id="BK002605">
    <property type="protein sequence ID" value="DAA04111.1"/>
    <property type="molecule type" value="Genomic_DNA"/>
</dbReference>
<name>Q6IJW1_DROME</name>
<evidence type="ECO:0000313" key="1">
    <source>
        <dbReference type="EMBL" id="DAA04111.1"/>
    </source>
</evidence>
<proteinExistence type="predicted"/>
<dbReference type="AlphaFoldDB" id="Q6IJW1"/>
<gene>
    <name evidence="1" type="ORF">HDC14091</name>
</gene>